<dbReference type="GO" id="GO:0005829">
    <property type="term" value="C:cytosol"/>
    <property type="evidence" value="ECO:0007669"/>
    <property type="project" value="TreeGrafter"/>
</dbReference>
<dbReference type="InterPro" id="IPR019410">
    <property type="entry name" value="Methyltransf_16"/>
</dbReference>
<proteinExistence type="predicted"/>
<dbReference type="GO" id="GO:0032991">
    <property type="term" value="C:protein-containing complex"/>
    <property type="evidence" value="ECO:0007669"/>
    <property type="project" value="TreeGrafter"/>
</dbReference>
<feature type="region of interest" description="Disordered" evidence="1">
    <location>
        <begin position="147"/>
        <end position="169"/>
    </location>
</feature>
<dbReference type="PANTHER" id="PTHR14614">
    <property type="entry name" value="HEPATOCELLULAR CARCINOMA-ASSOCIATED ANTIGEN"/>
    <property type="match status" value="1"/>
</dbReference>
<evidence type="ECO:0000313" key="3">
    <source>
        <dbReference type="Proteomes" id="UP000799440"/>
    </source>
</evidence>
<accession>A0A6A6VDR1</accession>
<dbReference type="PANTHER" id="PTHR14614:SF109">
    <property type="entry name" value="RIBOSOMAL LYSINE N-METHYLTRANSFERASE 5"/>
    <property type="match status" value="1"/>
</dbReference>
<evidence type="ECO:0008006" key="4">
    <source>
        <dbReference type="Google" id="ProtNLM"/>
    </source>
</evidence>
<gene>
    <name evidence="2" type="ORF">M011DRAFT_476135</name>
</gene>
<protein>
    <recommendedName>
        <fullName evidence="4">Diaminohydroxyphosphoribosylamino-pyrimidine deaminase</fullName>
    </recommendedName>
</protein>
<dbReference type="Gene3D" id="3.40.50.150">
    <property type="entry name" value="Vaccinia Virus protein VP39"/>
    <property type="match status" value="1"/>
</dbReference>
<keyword evidence="3" id="KW-1185">Reference proteome</keyword>
<organism evidence="2 3">
    <name type="scientific">Sporormia fimetaria CBS 119925</name>
    <dbReference type="NCBI Taxonomy" id="1340428"/>
    <lineage>
        <taxon>Eukaryota</taxon>
        <taxon>Fungi</taxon>
        <taxon>Dikarya</taxon>
        <taxon>Ascomycota</taxon>
        <taxon>Pezizomycotina</taxon>
        <taxon>Dothideomycetes</taxon>
        <taxon>Pleosporomycetidae</taxon>
        <taxon>Pleosporales</taxon>
        <taxon>Sporormiaceae</taxon>
        <taxon>Sporormia</taxon>
    </lineage>
</organism>
<reference evidence="2" key="1">
    <citation type="journal article" date="2020" name="Stud. Mycol.">
        <title>101 Dothideomycetes genomes: a test case for predicting lifestyles and emergence of pathogens.</title>
        <authorList>
            <person name="Haridas S."/>
            <person name="Albert R."/>
            <person name="Binder M."/>
            <person name="Bloem J."/>
            <person name="Labutti K."/>
            <person name="Salamov A."/>
            <person name="Andreopoulos B."/>
            <person name="Baker S."/>
            <person name="Barry K."/>
            <person name="Bills G."/>
            <person name="Bluhm B."/>
            <person name="Cannon C."/>
            <person name="Castanera R."/>
            <person name="Culley D."/>
            <person name="Daum C."/>
            <person name="Ezra D."/>
            <person name="Gonzalez J."/>
            <person name="Henrissat B."/>
            <person name="Kuo A."/>
            <person name="Liang C."/>
            <person name="Lipzen A."/>
            <person name="Lutzoni F."/>
            <person name="Magnuson J."/>
            <person name="Mondo S."/>
            <person name="Nolan M."/>
            <person name="Ohm R."/>
            <person name="Pangilinan J."/>
            <person name="Park H.-J."/>
            <person name="Ramirez L."/>
            <person name="Alfaro M."/>
            <person name="Sun H."/>
            <person name="Tritt A."/>
            <person name="Yoshinaga Y."/>
            <person name="Zwiers L.-H."/>
            <person name="Turgeon B."/>
            <person name="Goodwin S."/>
            <person name="Spatafora J."/>
            <person name="Crous P."/>
            <person name="Grigoriev I."/>
        </authorList>
    </citation>
    <scope>NUCLEOTIDE SEQUENCE</scope>
    <source>
        <strain evidence="2">CBS 119925</strain>
    </source>
</reference>
<dbReference type="AlphaFoldDB" id="A0A6A6VDR1"/>
<dbReference type="EMBL" id="MU006568">
    <property type="protein sequence ID" value="KAF2748752.1"/>
    <property type="molecule type" value="Genomic_DNA"/>
</dbReference>
<evidence type="ECO:0000256" key="1">
    <source>
        <dbReference type="SAM" id="MobiDB-lite"/>
    </source>
</evidence>
<dbReference type="InterPro" id="IPR029063">
    <property type="entry name" value="SAM-dependent_MTases_sf"/>
</dbReference>
<dbReference type="OrthoDB" id="2529286at2759"/>
<dbReference type="GO" id="GO:0008757">
    <property type="term" value="F:S-adenosylmethionine-dependent methyltransferase activity"/>
    <property type="evidence" value="ECO:0007669"/>
    <property type="project" value="UniProtKB-ARBA"/>
</dbReference>
<feature type="compositionally biased region" description="Polar residues" evidence="1">
    <location>
        <begin position="160"/>
        <end position="169"/>
    </location>
</feature>
<dbReference type="SUPFAM" id="SSF53335">
    <property type="entry name" value="S-adenosyl-L-methionine-dependent methyltransferases"/>
    <property type="match status" value="1"/>
</dbReference>
<sequence length="286" mass="30974">MDLNSVLKDPVTDPAADAFVLFSQELPSQLSLGFIDARTPSIEVTVAGRDLTIHHSRGLLSSDRKGGTTGAVVWKVTPLFAEWVASQNFLSAAGYISSDAVVLELGAGVSGIVAVTLAPLVHKYIATDQDYVLRILKQNIAENLPVKRPSARGASKSKRSTPVSQHTPASVETLELDWEVDSVSSLPSRTGVGNGFDLIIACDCVYNEALIEPLNSTCAQVCKLRSDSHGKPTLCLVAQQLRSYDVFETWLESFDGLFHVWQVPPKLLTQELDENSGFVVHVGMVR</sequence>
<name>A0A6A6VDR1_9PLEO</name>
<dbReference type="Pfam" id="PF10294">
    <property type="entry name" value="Methyltransf_16"/>
    <property type="match status" value="2"/>
</dbReference>
<evidence type="ECO:0000313" key="2">
    <source>
        <dbReference type="EMBL" id="KAF2748752.1"/>
    </source>
</evidence>
<dbReference type="Proteomes" id="UP000799440">
    <property type="component" value="Unassembled WGS sequence"/>
</dbReference>